<evidence type="ECO:0000256" key="1">
    <source>
        <dbReference type="ARBA" id="ARBA00004651"/>
    </source>
</evidence>
<name>A0ABP8VA35_9GAMM</name>
<organism evidence="8 9">
    <name type="scientific">Kistimonas scapharcae</name>
    <dbReference type="NCBI Taxonomy" id="1036133"/>
    <lineage>
        <taxon>Bacteria</taxon>
        <taxon>Pseudomonadati</taxon>
        <taxon>Pseudomonadota</taxon>
        <taxon>Gammaproteobacteria</taxon>
        <taxon>Oceanospirillales</taxon>
        <taxon>Endozoicomonadaceae</taxon>
        <taxon>Kistimonas</taxon>
    </lineage>
</organism>
<dbReference type="Pfam" id="PF01311">
    <property type="entry name" value="Bac_export_1"/>
    <property type="match status" value="1"/>
</dbReference>
<protein>
    <submittedName>
        <fullName evidence="8">SctT family type III secretion system export apparatus subunit VscT</fullName>
    </submittedName>
</protein>
<comment type="subcellular location">
    <subcellularLocation>
        <location evidence="1 7">Cell membrane</location>
        <topology evidence="1 7">Multi-pass membrane protein</topology>
    </subcellularLocation>
</comment>
<dbReference type="RefSeq" id="WP_345199474.1">
    <property type="nucleotide sequence ID" value="NZ_BAABFL010000481.1"/>
</dbReference>
<reference evidence="9" key="1">
    <citation type="journal article" date="2019" name="Int. J. Syst. Evol. Microbiol.">
        <title>The Global Catalogue of Microorganisms (GCM) 10K type strain sequencing project: providing services to taxonomists for standard genome sequencing and annotation.</title>
        <authorList>
            <consortium name="The Broad Institute Genomics Platform"/>
            <consortium name="The Broad Institute Genome Sequencing Center for Infectious Disease"/>
            <person name="Wu L."/>
            <person name="Ma J."/>
        </authorList>
    </citation>
    <scope>NUCLEOTIDE SEQUENCE [LARGE SCALE GENOMIC DNA]</scope>
    <source>
        <strain evidence="9">JCM 17805</strain>
    </source>
</reference>
<comment type="caution">
    <text evidence="8">The sequence shown here is derived from an EMBL/GenBank/DDBJ whole genome shotgun (WGS) entry which is preliminary data.</text>
</comment>
<gene>
    <name evidence="8" type="primary">vscT</name>
    <name evidence="8" type="ORF">GCM10023116_51080</name>
</gene>
<keyword evidence="9" id="KW-1185">Reference proteome</keyword>
<evidence type="ECO:0000256" key="5">
    <source>
        <dbReference type="ARBA" id="ARBA00022989"/>
    </source>
</evidence>
<dbReference type="NCBIfam" id="TIGR01401">
    <property type="entry name" value="fliR_like_III"/>
    <property type="match status" value="1"/>
</dbReference>
<keyword evidence="4 7" id="KW-0812">Transmembrane</keyword>
<dbReference type="InterPro" id="IPR002010">
    <property type="entry name" value="T3SS_IM_R"/>
</dbReference>
<feature type="transmembrane region" description="Helical" evidence="7">
    <location>
        <begin position="187"/>
        <end position="209"/>
    </location>
</feature>
<keyword evidence="3 7" id="KW-1003">Cell membrane</keyword>
<evidence type="ECO:0000256" key="4">
    <source>
        <dbReference type="ARBA" id="ARBA00022692"/>
    </source>
</evidence>
<keyword evidence="6 7" id="KW-0472">Membrane</keyword>
<feature type="transmembrane region" description="Helical" evidence="7">
    <location>
        <begin position="71"/>
        <end position="97"/>
    </location>
</feature>
<dbReference type="Proteomes" id="UP001500604">
    <property type="component" value="Unassembled WGS sequence"/>
</dbReference>
<evidence type="ECO:0000256" key="3">
    <source>
        <dbReference type="ARBA" id="ARBA00022475"/>
    </source>
</evidence>
<feature type="transmembrane region" description="Helical" evidence="7">
    <location>
        <begin position="12"/>
        <end position="35"/>
    </location>
</feature>
<evidence type="ECO:0000256" key="6">
    <source>
        <dbReference type="ARBA" id="ARBA00023136"/>
    </source>
</evidence>
<feature type="transmembrane region" description="Helical" evidence="7">
    <location>
        <begin position="41"/>
        <end position="59"/>
    </location>
</feature>
<dbReference type="InterPro" id="IPR006304">
    <property type="entry name" value="T3SS_SpaR/YscT"/>
</dbReference>
<feature type="transmembrane region" description="Helical" evidence="7">
    <location>
        <begin position="216"/>
        <end position="244"/>
    </location>
</feature>
<evidence type="ECO:0000313" key="8">
    <source>
        <dbReference type="EMBL" id="GAA4652824.1"/>
    </source>
</evidence>
<evidence type="ECO:0000313" key="9">
    <source>
        <dbReference type="Proteomes" id="UP001500604"/>
    </source>
</evidence>
<accession>A0ABP8VA35</accession>
<sequence length="264" mass="28995">MPPEIIDTIKEYLYVYSMTMIRMTAIFTVVPMLNAKSLGSAMIRNGVVGGLAIFLFPLVSQQQPDTSPGMWMLLALIMKEVLIGMLIGFIATIPFWALESAGFFVDNQRGASMASSMNAMTGSESSPMGILFGQTFFTLYLVSGVFLILLNSIFHSYEAWPVFSFYPVLNQSAMIFFLGQFDQIITLAVWLAAPAIISMFIAEFGVALISRSAPQLNVFILAMPIKSAVALAILVVCITTIMTLGKEHAAKIPWLFTRLGELMV</sequence>
<dbReference type="PANTHER" id="PTHR30065:SF1">
    <property type="entry name" value="SURFACE PRESENTATION OF ANTIGENS PROTEIN SPAR"/>
    <property type="match status" value="1"/>
</dbReference>
<comment type="similarity">
    <text evidence="2 7">Belongs to the FliR/MopE/SpaR family.</text>
</comment>
<dbReference type="PRINTS" id="PR00953">
    <property type="entry name" value="TYPE3IMRPROT"/>
</dbReference>
<evidence type="ECO:0000256" key="2">
    <source>
        <dbReference type="ARBA" id="ARBA00009772"/>
    </source>
</evidence>
<keyword evidence="5 7" id="KW-1133">Transmembrane helix</keyword>
<evidence type="ECO:0000256" key="7">
    <source>
        <dbReference type="RuleBase" id="RU362072"/>
    </source>
</evidence>
<proteinExistence type="inferred from homology"/>
<feature type="transmembrane region" description="Helical" evidence="7">
    <location>
        <begin position="130"/>
        <end position="150"/>
    </location>
</feature>
<dbReference type="EMBL" id="BAABFL010000481">
    <property type="protein sequence ID" value="GAA4652824.1"/>
    <property type="molecule type" value="Genomic_DNA"/>
</dbReference>
<dbReference type="PANTHER" id="PTHR30065">
    <property type="entry name" value="FLAGELLAR BIOSYNTHETIC PROTEIN FLIR"/>
    <property type="match status" value="1"/>
</dbReference>